<organism evidence="1 2">
    <name type="scientific">Marinagarivorans cellulosilyticus</name>
    <dbReference type="NCBI Taxonomy" id="2721545"/>
    <lineage>
        <taxon>Bacteria</taxon>
        <taxon>Pseudomonadati</taxon>
        <taxon>Pseudomonadota</taxon>
        <taxon>Gammaproteobacteria</taxon>
        <taxon>Cellvibrionales</taxon>
        <taxon>Cellvibrionaceae</taxon>
        <taxon>Marinagarivorans</taxon>
    </lineage>
</organism>
<dbReference type="Gene3D" id="2.40.10.220">
    <property type="entry name" value="predicted glycosyltransferase like domains"/>
    <property type="match status" value="1"/>
</dbReference>
<sequence length="174" mass="19604">MVVLKSPKGSVDESTETLQAWMAYSCRWVDDVEAEVCNFQGFIKHPSDIPLDFSIEPSPSYATAQMLNVHDGGMVFETRRSLPIGAKIHLTVNLRGTALNLHGVITHCISVGESRCDVGVQFEEDNEHYAMRMIEQACHIEHYRQLLSETSGRELTEDEAAAEWIARFAAYFPR</sequence>
<dbReference type="RefSeq" id="WP_236986974.1">
    <property type="nucleotide sequence ID" value="NZ_AP023086.1"/>
</dbReference>
<protein>
    <recommendedName>
        <fullName evidence="3">PilZ domain-containing protein</fullName>
    </recommendedName>
</protein>
<keyword evidence="2" id="KW-1185">Reference proteome</keyword>
<reference evidence="1 2" key="1">
    <citation type="journal article" date="2022" name="IScience">
        <title>An ultrasensitive nanofiber-based assay for enzymatic hydrolysis and deep-sea microbial degradation of cellulose.</title>
        <authorList>
            <person name="Tsudome M."/>
            <person name="Tachioka M."/>
            <person name="Miyazaki M."/>
            <person name="Uchimura K."/>
            <person name="Tsuda M."/>
            <person name="Takaki Y."/>
            <person name="Deguchi S."/>
        </authorList>
    </citation>
    <scope>NUCLEOTIDE SEQUENCE [LARGE SCALE GENOMIC DNA]</scope>
    <source>
        <strain evidence="1 2">GE09</strain>
    </source>
</reference>
<accession>A0AAN1WH52</accession>
<dbReference type="EMBL" id="AP023086">
    <property type="protein sequence ID" value="BCD97507.1"/>
    <property type="molecule type" value="Genomic_DNA"/>
</dbReference>
<gene>
    <name evidence="1" type="ORF">MARGE09_P1708</name>
</gene>
<dbReference type="KEGG" id="marq:MARGE09_P1708"/>
<evidence type="ECO:0000313" key="1">
    <source>
        <dbReference type="EMBL" id="BCD97507.1"/>
    </source>
</evidence>
<dbReference type="AlphaFoldDB" id="A0AAN1WH52"/>
<dbReference type="Proteomes" id="UP001320119">
    <property type="component" value="Chromosome"/>
</dbReference>
<proteinExistence type="predicted"/>
<evidence type="ECO:0008006" key="3">
    <source>
        <dbReference type="Google" id="ProtNLM"/>
    </source>
</evidence>
<evidence type="ECO:0000313" key="2">
    <source>
        <dbReference type="Proteomes" id="UP001320119"/>
    </source>
</evidence>
<name>A0AAN1WH52_9GAMM</name>